<evidence type="ECO:0000313" key="2">
    <source>
        <dbReference type="Proteomes" id="UP000015106"/>
    </source>
</evidence>
<keyword evidence="2" id="KW-1185">Reference proteome</keyword>
<reference evidence="1" key="3">
    <citation type="submission" date="2022-06" db="UniProtKB">
        <authorList>
            <consortium name="EnsemblPlants"/>
        </authorList>
    </citation>
    <scope>IDENTIFICATION</scope>
</reference>
<evidence type="ECO:0000313" key="1">
    <source>
        <dbReference type="EnsemblPlants" id="TuG1812G0700002222.01.T01"/>
    </source>
</evidence>
<reference evidence="1" key="2">
    <citation type="submission" date="2018-03" db="EMBL/GenBank/DDBJ databases">
        <title>The Triticum urartu genome reveals the dynamic nature of wheat genome evolution.</title>
        <authorList>
            <person name="Ling H."/>
            <person name="Ma B."/>
            <person name="Shi X."/>
            <person name="Liu H."/>
            <person name="Dong L."/>
            <person name="Sun H."/>
            <person name="Cao Y."/>
            <person name="Gao Q."/>
            <person name="Zheng S."/>
            <person name="Li Y."/>
            <person name="Yu Y."/>
            <person name="Du H."/>
            <person name="Qi M."/>
            <person name="Li Y."/>
            <person name="Yu H."/>
            <person name="Cui Y."/>
            <person name="Wang N."/>
            <person name="Chen C."/>
            <person name="Wu H."/>
            <person name="Zhao Y."/>
            <person name="Zhang J."/>
            <person name="Li Y."/>
            <person name="Zhou W."/>
            <person name="Zhang B."/>
            <person name="Hu W."/>
            <person name="Eijk M."/>
            <person name="Tang J."/>
            <person name="Witsenboer H."/>
            <person name="Zhao S."/>
            <person name="Li Z."/>
            <person name="Zhang A."/>
            <person name="Wang D."/>
            <person name="Liang C."/>
        </authorList>
    </citation>
    <scope>NUCLEOTIDE SEQUENCE [LARGE SCALE GENOMIC DNA]</scope>
    <source>
        <strain evidence="1">cv. G1812</strain>
    </source>
</reference>
<reference evidence="2" key="1">
    <citation type="journal article" date="2013" name="Nature">
        <title>Draft genome of the wheat A-genome progenitor Triticum urartu.</title>
        <authorList>
            <person name="Ling H.Q."/>
            <person name="Zhao S."/>
            <person name="Liu D."/>
            <person name="Wang J."/>
            <person name="Sun H."/>
            <person name="Zhang C."/>
            <person name="Fan H."/>
            <person name="Li D."/>
            <person name="Dong L."/>
            <person name="Tao Y."/>
            <person name="Gao C."/>
            <person name="Wu H."/>
            <person name="Li Y."/>
            <person name="Cui Y."/>
            <person name="Guo X."/>
            <person name="Zheng S."/>
            <person name="Wang B."/>
            <person name="Yu K."/>
            <person name="Liang Q."/>
            <person name="Yang W."/>
            <person name="Lou X."/>
            <person name="Chen J."/>
            <person name="Feng M."/>
            <person name="Jian J."/>
            <person name="Zhang X."/>
            <person name="Luo G."/>
            <person name="Jiang Y."/>
            <person name="Liu J."/>
            <person name="Wang Z."/>
            <person name="Sha Y."/>
            <person name="Zhang B."/>
            <person name="Wu H."/>
            <person name="Tang D."/>
            <person name="Shen Q."/>
            <person name="Xue P."/>
            <person name="Zou S."/>
            <person name="Wang X."/>
            <person name="Liu X."/>
            <person name="Wang F."/>
            <person name="Yang Y."/>
            <person name="An X."/>
            <person name="Dong Z."/>
            <person name="Zhang K."/>
            <person name="Zhang X."/>
            <person name="Luo M.C."/>
            <person name="Dvorak J."/>
            <person name="Tong Y."/>
            <person name="Wang J."/>
            <person name="Yang H."/>
            <person name="Li Z."/>
            <person name="Wang D."/>
            <person name="Zhang A."/>
            <person name="Wang J."/>
        </authorList>
    </citation>
    <scope>NUCLEOTIDE SEQUENCE</scope>
    <source>
        <strain evidence="2">cv. G1812</strain>
    </source>
</reference>
<organism evidence="1 2">
    <name type="scientific">Triticum urartu</name>
    <name type="common">Red wild einkorn</name>
    <name type="synonym">Crithodium urartu</name>
    <dbReference type="NCBI Taxonomy" id="4572"/>
    <lineage>
        <taxon>Eukaryota</taxon>
        <taxon>Viridiplantae</taxon>
        <taxon>Streptophyta</taxon>
        <taxon>Embryophyta</taxon>
        <taxon>Tracheophyta</taxon>
        <taxon>Spermatophyta</taxon>
        <taxon>Magnoliopsida</taxon>
        <taxon>Liliopsida</taxon>
        <taxon>Poales</taxon>
        <taxon>Poaceae</taxon>
        <taxon>BOP clade</taxon>
        <taxon>Pooideae</taxon>
        <taxon>Triticodae</taxon>
        <taxon>Triticeae</taxon>
        <taxon>Triticinae</taxon>
        <taxon>Triticum</taxon>
    </lineage>
</organism>
<name>A0A8R7V089_TRIUA</name>
<protein>
    <submittedName>
        <fullName evidence="1">Uncharacterized protein</fullName>
    </submittedName>
</protein>
<dbReference type="EnsemblPlants" id="TuG1812G0700002222.01.T01">
    <property type="protein sequence ID" value="TuG1812G0700002222.01.T01"/>
    <property type="gene ID" value="TuG1812G0700002222.01"/>
</dbReference>
<proteinExistence type="predicted"/>
<dbReference type="Gramene" id="TuG1812G0700002222.01.T01">
    <property type="protein sequence ID" value="TuG1812G0700002222.01.T01"/>
    <property type="gene ID" value="TuG1812G0700002222.01"/>
</dbReference>
<accession>A0A8R7V089</accession>
<dbReference type="AlphaFoldDB" id="A0A8R7V089"/>
<sequence>MRIEILPRNLRAEDVCKGLGRRGNAAQERKWQFGEIRGYHQSRVRFISIATRQSVVNLNLGVHDLTSF</sequence>
<dbReference type="Proteomes" id="UP000015106">
    <property type="component" value="Chromosome 7"/>
</dbReference>